<dbReference type="Gene3D" id="3.40.50.300">
    <property type="entry name" value="P-loop containing nucleotide triphosphate hydrolases"/>
    <property type="match status" value="2"/>
</dbReference>
<dbReference type="GO" id="GO:0005524">
    <property type="term" value="F:ATP binding"/>
    <property type="evidence" value="ECO:0007669"/>
    <property type="project" value="UniProtKB-KW"/>
</dbReference>
<dbReference type="Pfam" id="PF04408">
    <property type="entry name" value="WHD_HA2"/>
    <property type="match status" value="1"/>
</dbReference>
<dbReference type="Pfam" id="PF21010">
    <property type="entry name" value="HA2_C"/>
    <property type="match status" value="1"/>
</dbReference>
<dbReference type="InterPro" id="IPR014001">
    <property type="entry name" value="Helicase_ATP-bd"/>
</dbReference>
<dbReference type="InterPro" id="IPR002464">
    <property type="entry name" value="DNA/RNA_helicase_DEAH_CS"/>
</dbReference>
<dbReference type="AlphaFoldDB" id="A0A5J4WQU7"/>
<evidence type="ECO:0000256" key="3">
    <source>
        <dbReference type="ARBA" id="ARBA00022741"/>
    </source>
</evidence>
<dbReference type="SMART" id="SM00847">
    <property type="entry name" value="HA2"/>
    <property type="match status" value="1"/>
</dbReference>
<dbReference type="GO" id="GO:0016787">
    <property type="term" value="F:hydrolase activity"/>
    <property type="evidence" value="ECO:0007669"/>
    <property type="project" value="UniProtKB-KW"/>
</dbReference>
<dbReference type="SMART" id="SM00490">
    <property type="entry name" value="HELICc"/>
    <property type="match status" value="1"/>
</dbReference>
<dbReference type="SMART" id="SM00487">
    <property type="entry name" value="DEXDc"/>
    <property type="match status" value="1"/>
</dbReference>
<feature type="compositionally biased region" description="Polar residues" evidence="10">
    <location>
        <begin position="765"/>
        <end position="790"/>
    </location>
</feature>
<proteinExistence type="inferred from homology"/>
<evidence type="ECO:0000313" key="13">
    <source>
        <dbReference type="EMBL" id="KAA6396459.1"/>
    </source>
</evidence>
<evidence type="ECO:0000256" key="5">
    <source>
        <dbReference type="ARBA" id="ARBA00022806"/>
    </source>
</evidence>
<dbReference type="PROSITE" id="PS51194">
    <property type="entry name" value="HELICASE_CTER"/>
    <property type="match status" value="1"/>
</dbReference>
<dbReference type="Gene3D" id="1.20.120.1080">
    <property type="match status" value="1"/>
</dbReference>
<comment type="catalytic activity">
    <reaction evidence="9">
        <text>ATP + H2O = ADP + phosphate + H(+)</text>
        <dbReference type="Rhea" id="RHEA:13065"/>
        <dbReference type="ChEBI" id="CHEBI:15377"/>
        <dbReference type="ChEBI" id="CHEBI:15378"/>
        <dbReference type="ChEBI" id="CHEBI:30616"/>
        <dbReference type="ChEBI" id="CHEBI:43474"/>
        <dbReference type="ChEBI" id="CHEBI:456216"/>
        <dbReference type="EC" id="3.6.4.13"/>
    </reaction>
</comment>
<dbReference type="InterPro" id="IPR007502">
    <property type="entry name" value="Helicase-assoc_dom"/>
</dbReference>
<keyword evidence="3" id="KW-0547">Nucleotide-binding</keyword>
<keyword evidence="5 13" id="KW-0347">Helicase</keyword>
<evidence type="ECO:0000256" key="7">
    <source>
        <dbReference type="ARBA" id="ARBA00023187"/>
    </source>
</evidence>
<keyword evidence="4" id="KW-0378">Hydrolase</keyword>
<accession>A0A5J4WQU7</accession>
<dbReference type="OrthoDB" id="10253254at2759"/>
<dbReference type="InterPro" id="IPR027417">
    <property type="entry name" value="P-loop_NTPase"/>
</dbReference>
<feature type="domain" description="Helicase ATP-binding" evidence="11">
    <location>
        <begin position="1"/>
        <end position="164"/>
    </location>
</feature>
<keyword evidence="2" id="KW-0507">mRNA processing</keyword>
<feature type="compositionally biased region" description="Basic and acidic residues" evidence="10">
    <location>
        <begin position="703"/>
        <end position="716"/>
    </location>
</feature>
<feature type="domain" description="Helicase C-terminal" evidence="12">
    <location>
        <begin position="199"/>
        <end position="402"/>
    </location>
</feature>
<dbReference type="GO" id="GO:0006397">
    <property type="term" value="P:mRNA processing"/>
    <property type="evidence" value="ECO:0007669"/>
    <property type="project" value="UniProtKB-KW"/>
</dbReference>
<dbReference type="GO" id="GO:0008380">
    <property type="term" value="P:RNA splicing"/>
    <property type="evidence" value="ECO:0007669"/>
    <property type="project" value="UniProtKB-KW"/>
</dbReference>
<feature type="region of interest" description="Disordered" evidence="10">
    <location>
        <begin position="670"/>
        <end position="743"/>
    </location>
</feature>
<dbReference type="EMBL" id="SNRW01001423">
    <property type="protein sequence ID" value="KAA6396459.1"/>
    <property type="molecule type" value="Genomic_DNA"/>
</dbReference>
<comment type="similarity">
    <text evidence="8">Belongs to the DEAD box helicase family. DEAH subfamily. PRP16 sub-subfamily.</text>
</comment>
<dbReference type="Pfam" id="PF00271">
    <property type="entry name" value="Helicase_C"/>
    <property type="match status" value="1"/>
</dbReference>
<dbReference type="PANTHER" id="PTHR18934:SF91">
    <property type="entry name" value="PRE-MRNA-SPLICING FACTOR ATP-DEPENDENT RNA HELICASE PRP16"/>
    <property type="match status" value="1"/>
</dbReference>
<name>A0A5J4WQU7_9EUKA</name>
<evidence type="ECO:0000259" key="11">
    <source>
        <dbReference type="PROSITE" id="PS51192"/>
    </source>
</evidence>
<dbReference type="InterPro" id="IPR011709">
    <property type="entry name" value="DEAD-box_helicase_OB_fold"/>
</dbReference>
<evidence type="ECO:0000256" key="6">
    <source>
        <dbReference type="ARBA" id="ARBA00022840"/>
    </source>
</evidence>
<dbReference type="FunFam" id="3.40.50.300:FF:000615">
    <property type="entry name" value="pre-mRNA-splicing factor ATP-dependent RNA helicase DEAH7"/>
    <property type="match status" value="1"/>
</dbReference>
<dbReference type="PANTHER" id="PTHR18934">
    <property type="entry name" value="ATP-DEPENDENT RNA HELICASE"/>
    <property type="match status" value="1"/>
</dbReference>
<protein>
    <recommendedName>
        <fullName evidence="1">RNA helicase</fullName>
        <ecNumber evidence="1">3.6.4.13</ecNumber>
    </recommendedName>
</protein>
<evidence type="ECO:0000259" key="12">
    <source>
        <dbReference type="PROSITE" id="PS51194"/>
    </source>
</evidence>
<feature type="compositionally biased region" description="Polar residues" evidence="10">
    <location>
        <begin position="717"/>
        <end position="727"/>
    </location>
</feature>
<feature type="region of interest" description="Disordered" evidence="10">
    <location>
        <begin position="765"/>
        <end position="887"/>
    </location>
</feature>
<evidence type="ECO:0000256" key="8">
    <source>
        <dbReference type="ARBA" id="ARBA00038040"/>
    </source>
</evidence>
<dbReference type="GO" id="GO:0003724">
    <property type="term" value="F:RNA helicase activity"/>
    <property type="evidence" value="ECO:0007669"/>
    <property type="project" value="UniProtKB-EC"/>
</dbReference>
<dbReference type="PROSITE" id="PS00690">
    <property type="entry name" value="DEAH_ATP_HELICASE"/>
    <property type="match status" value="1"/>
</dbReference>
<gene>
    <name evidence="13" type="ORF">EZS28_008012</name>
</gene>
<feature type="compositionally biased region" description="Polar residues" evidence="10">
    <location>
        <begin position="841"/>
        <end position="855"/>
    </location>
</feature>
<feature type="compositionally biased region" description="Basic and acidic residues" evidence="10">
    <location>
        <begin position="674"/>
        <end position="689"/>
    </location>
</feature>
<evidence type="ECO:0000256" key="1">
    <source>
        <dbReference type="ARBA" id="ARBA00012552"/>
    </source>
</evidence>
<keyword evidence="6" id="KW-0067">ATP-binding</keyword>
<evidence type="ECO:0000256" key="2">
    <source>
        <dbReference type="ARBA" id="ARBA00022664"/>
    </source>
</evidence>
<dbReference type="FunFam" id="1.20.120.1080:FF:000001">
    <property type="entry name" value="Pre-mRNA-splicing factor ATP-dependent RNA helicase"/>
    <property type="match status" value="1"/>
</dbReference>
<feature type="region of interest" description="Disordered" evidence="10">
    <location>
        <begin position="631"/>
        <end position="658"/>
    </location>
</feature>
<evidence type="ECO:0000256" key="10">
    <source>
        <dbReference type="SAM" id="MobiDB-lite"/>
    </source>
</evidence>
<dbReference type="PROSITE" id="PS51192">
    <property type="entry name" value="HELICASE_ATP_BIND_1"/>
    <property type="match status" value="1"/>
</dbReference>
<feature type="compositionally biased region" description="Polar residues" evidence="10">
    <location>
        <begin position="816"/>
        <end position="833"/>
    </location>
</feature>
<dbReference type="InterPro" id="IPR001650">
    <property type="entry name" value="Helicase_C-like"/>
</dbReference>
<evidence type="ECO:0000313" key="14">
    <source>
        <dbReference type="Proteomes" id="UP000324800"/>
    </source>
</evidence>
<dbReference type="InterPro" id="IPR048333">
    <property type="entry name" value="HA2_WH"/>
</dbReference>
<keyword evidence="7" id="KW-0508">mRNA splicing</keyword>
<sequence>VRMIEDNQVTIIVGETGSGETTQITQYLYEAGFYRRGIIACTQPRRVAAVSVARRVADEFGCDLASTVGYTIRFEDQTSDQTMIKYMTEGILLRESLKDPLLTRYSVIMMDEAHERSLNTDVLFGVMRRMLPNRIDLKFIVTSATMDADRFSTFFGNAPVFHIPGRTFNVDIFHARTNADDYVAASALQAMTIHLTASGNEQGKKNNDSQGDILIFLPGQEDIESCCAEIANKLEQQKELGRPAPPIQLLPIYSMLPSDLQAKIFEKSPIRKCIVATNIAETSLTVDGIRFVIDSGYCKLKVYNPHIGMDTLLVQPISQANARQRAGRAGRTGPGQFPEVQRTNLGHIVLLLKSLGVDDLLKFDFMDPPPEANMVNSMYQLWVLQALDNSGQLTQLGRKMVEFPLDPPLSKMICFAGELGCMEEILTIVSMLSVQTVYFRPHGKEEEADEKRNALAEAESDHLTLMRVFNQWIKAPDRRSWCRTNYINHKTMARVAEIRQQLLDLVKQAKMDPHSSANGDLDKVRKCICSSYFHQAAKRKGFADYVNIRTGLNCHLHPTSALYGLGSNSEFIVYHELIMTSKEYMQCVTAVDGRWLAELGPMFFSIRESYEERQKKKKEEKELVKQMDVAFEQQRLDTHEKEKRMEKDQNIKSNEQQIVEVGSDALMKLKERKKQKEMNKDQTTEKENKEDDVDFETIKKKRTREERDKDDQDGKINETQIISSKTPRLSIMRPPTTKRKIPPSIYSINVKSSVAEAIAASTPMPSTNIKRQNKQQITTSNISSNWNTPGSLKGKMSVQSGLDTPITPFDPGFQTPIFSNAIHLQTPSQTTPLIHQRDDMTPSTNSQFQSSSRGNGANIPRAPSAPNSRRKIDLLDPLQLRKLANKR</sequence>
<dbReference type="EC" id="3.6.4.13" evidence="1"/>
<dbReference type="Proteomes" id="UP000324800">
    <property type="component" value="Unassembled WGS sequence"/>
</dbReference>
<evidence type="ECO:0000256" key="9">
    <source>
        <dbReference type="ARBA" id="ARBA00047984"/>
    </source>
</evidence>
<feature type="non-terminal residue" evidence="13">
    <location>
        <position position="1"/>
    </location>
</feature>
<evidence type="ECO:0000256" key="4">
    <source>
        <dbReference type="ARBA" id="ARBA00022801"/>
    </source>
</evidence>
<feature type="compositionally biased region" description="Basic and acidic residues" evidence="10">
    <location>
        <begin position="634"/>
        <end position="650"/>
    </location>
</feature>
<reference evidence="13 14" key="1">
    <citation type="submission" date="2019-03" db="EMBL/GenBank/DDBJ databases">
        <title>Single cell metagenomics reveals metabolic interactions within the superorganism composed of flagellate Streblomastix strix and complex community of Bacteroidetes bacteria on its surface.</title>
        <authorList>
            <person name="Treitli S.C."/>
            <person name="Kolisko M."/>
            <person name="Husnik F."/>
            <person name="Keeling P."/>
            <person name="Hampl V."/>
        </authorList>
    </citation>
    <scope>NUCLEOTIDE SEQUENCE [LARGE SCALE GENOMIC DNA]</scope>
    <source>
        <strain evidence="13">ST1C</strain>
    </source>
</reference>
<comment type="caution">
    <text evidence="13">The sequence shown here is derived from an EMBL/GenBank/DDBJ whole genome shotgun (WGS) entry which is preliminary data.</text>
</comment>
<dbReference type="Pfam" id="PF07717">
    <property type="entry name" value="OB_NTP_bind"/>
    <property type="match status" value="1"/>
</dbReference>
<organism evidence="13 14">
    <name type="scientific">Streblomastix strix</name>
    <dbReference type="NCBI Taxonomy" id="222440"/>
    <lineage>
        <taxon>Eukaryota</taxon>
        <taxon>Metamonada</taxon>
        <taxon>Preaxostyla</taxon>
        <taxon>Oxymonadida</taxon>
        <taxon>Streblomastigidae</taxon>
        <taxon>Streblomastix</taxon>
    </lineage>
</organism>
<dbReference type="GO" id="GO:0003723">
    <property type="term" value="F:RNA binding"/>
    <property type="evidence" value="ECO:0007669"/>
    <property type="project" value="TreeGrafter"/>
</dbReference>
<dbReference type="CDD" id="cd18791">
    <property type="entry name" value="SF2_C_RHA"/>
    <property type="match status" value="1"/>
</dbReference>
<dbReference type="SUPFAM" id="SSF52540">
    <property type="entry name" value="P-loop containing nucleoside triphosphate hydrolases"/>
    <property type="match status" value="1"/>
</dbReference>